<dbReference type="PANTHER" id="PTHR43599:SF3">
    <property type="entry name" value="SI:DKEY-6E2.2"/>
    <property type="match status" value="1"/>
</dbReference>
<keyword evidence="6" id="KW-0547">Nucleotide-binding</keyword>
<dbReference type="PROSITE" id="PS01057">
    <property type="entry name" value="SAICAR_SYNTHETASE_1"/>
    <property type="match status" value="1"/>
</dbReference>
<evidence type="ECO:0000256" key="6">
    <source>
        <dbReference type="ARBA" id="ARBA00022741"/>
    </source>
</evidence>
<comment type="similarity">
    <text evidence="4">In the N-terminal section; belongs to the SAICAR synthetase family.</text>
</comment>
<organism evidence="13">
    <name type="scientific">Fopius arisanus</name>
    <dbReference type="NCBI Taxonomy" id="64838"/>
    <lineage>
        <taxon>Eukaryota</taxon>
        <taxon>Metazoa</taxon>
        <taxon>Ecdysozoa</taxon>
        <taxon>Arthropoda</taxon>
        <taxon>Hexapoda</taxon>
        <taxon>Insecta</taxon>
        <taxon>Pterygota</taxon>
        <taxon>Neoptera</taxon>
        <taxon>Endopterygota</taxon>
        <taxon>Hymenoptera</taxon>
        <taxon>Apocrita</taxon>
        <taxon>Ichneumonoidea</taxon>
        <taxon>Braconidae</taxon>
        <taxon>Opiinae</taxon>
        <taxon>Fopius</taxon>
    </lineage>
</organism>
<dbReference type="Gene3D" id="3.40.50.1970">
    <property type="match status" value="1"/>
</dbReference>
<dbReference type="FunFam" id="3.30.470.20:FF:000020">
    <property type="entry name" value="Probable multifunctional protein ADE2"/>
    <property type="match status" value="1"/>
</dbReference>
<keyword evidence="8" id="KW-0210">Decarboxylase</keyword>
<comment type="pathway">
    <text evidence="1">Purine metabolism; IMP biosynthesis via de novo pathway; 5-amino-1-(5-phospho-D-ribosyl)imidazole-4-carboxamide from 5-amino-1-(5-phospho-D-ribosyl)imidazole-4-carboxylate: step 1/2.</text>
</comment>
<evidence type="ECO:0000256" key="3">
    <source>
        <dbReference type="ARBA" id="ARBA00010478"/>
    </source>
</evidence>
<dbReference type="CDD" id="cd01416">
    <property type="entry name" value="SAICAR_synt_Ade5"/>
    <property type="match status" value="1"/>
</dbReference>
<reference evidence="13" key="1">
    <citation type="submission" date="2015-01" db="EMBL/GenBank/DDBJ databases">
        <title>Transcriptome Assembly of Fopius arisanus.</title>
        <authorList>
            <person name="Geib S."/>
        </authorList>
    </citation>
    <scope>NUCLEOTIDE SEQUENCE</scope>
</reference>
<keyword evidence="9" id="KW-0067">ATP-binding</keyword>
<evidence type="ECO:0000256" key="7">
    <source>
        <dbReference type="ARBA" id="ARBA00022755"/>
    </source>
</evidence>
<evidence type="ECO:0000256" key="1">
    <source>
        <dbReference type="ARBA" id="ARBA00004672"/>
    </source>
</evidence>
<accession>A0A0C9RA29</accession>
<dbReference type="InterPro" id="IPR050089">
    <property type="entry name" value="SAICAR_synthetase"/>
</dbReference>
<dbReference type="SMART" id="SM01001">
    <property type="entry name" value="AIRC"/>
    <property type="match status" value="1"/>
</dbReference>
<protein>
    <submittedName>
        <fullName evidence="13">Ade5 protein</fullName>
    </submittedName>
</protein>
<sequence>GDRIKHLLSNLILNIILKFKSTCDNCNNKYIKMATTIGGYKLGKILIEGKTKQVYDLPEHQGLCLLLSKDRITAGDGVKAHDLQGKAEISNTTNGLVFGILNEAGINTAYVKPCSDNAFIAKKCEMIPIEWVTRRLATGSFLKRNTGVPEGYRFSPPKQETFFKDDANHDPQWSDEQIISAKFNFNGVLIGQDELDIMKRTTVLVFEILEKAWATRNCALIDMKVEFGIDTEGNIVLADIIDSDSWRLWPSGDKRLMVDKQVYRNLSTVTDSDLDTVKRNFIWVSNQLKDIIPAKDHLVVIIMGSASDKAHCEKISTTLQQLGVNTELRVTSAHKGPEETLRIMREYESVINNLIFIAVAGRSNGLGPVLSGSTTYPVINCPPLKAENLQVDVWSSLNVPSGLGCPTVLYPEAAALHAAQILALSNCIIWSKLRVKQLNNFITLKKADKLVRGVRNA</sequence>
<evidence type="ECO:0000256" key="11">
    <source>
        <dbReference type="ARBA" id="ARBA00023268"/>
    </source>
</evidence>
<dbReference type="Pfam" id="PF00731">
    <property type="entry name" value="AIRC"/>
    <property type="match status" value="1"/>
</dbReference>
<dbReference type="InterPro" id="IPR033626">
    <property type="entry name" value="PurE_classII"/>
</dbReference>
<dbReference type="FunFam" id="3.40.50.1970:FF:000021">
    <property type="entry name" value="multifunctional protein ADE2"/>
    <property type="match status" value="1"/>
</dbReference>
<dbReference type="SUPFAM" id="SSF56104">
    <property type="entry name" value="SAICAR synthase-like"/>
    <property type="match status" value="1"/>
</dbReference>
<dbReference type="PANTHER" id="PTHR43599">
    <property type="entry name" value="MULTIFUNCTIONAL PROTEIN ADE2"/>
    <property type="match status" value="1"/>
</dbReference>
<evidence type="ECO:0000313" key="13">
    <source>
        <dbReference type="EMBL" id="JAG74862.1"/>
    </source>
</evidence>
<comment type="similarity">
    <text evidence="3">In the C-terminal section; belongs to the AIR carboxylase family. Class II subfamily.</text>
</comment>
<dbReference type="InterPro" id="IPR028923">
    <property type="entry name" value="SAICAR_synt/ADE2_N"/>
</dbReference>
<keyword evidence="10" id="KW-0456">Lyase</keyword>
<evidence type="ECO:0000256" key="4">
    <source>
        <dbReference type="ARBA" id="ARBA00011020"/>
    </source>
</evidence>
<dbReference type="GO" id="GO:0004639">
    <property type="term" value="F:phosphoribosylaminoimidazolesuccinocarboxamide synthase activity"/>
    <property type="evidence" value="ECO:0007669"/>
    <property type="project" value="InterPro"/>
</dbReference>
<dbReference type="FunFam" id="3.30.200.20:FF:000183">
    <property type="entry name" value="Probable multifunctional protein ADE2"/>
    <property type="match status" value="1"/>
</dbReference>
<dbReference type="SUPFAM" id="SSF52255">
    <property type="entry name" value="N5-CAIR mutase (phosphoribosylaminoimidazole carboxylase, PurE)"/>
    <property type="match status" value="1"/>
</dbReference>
<dbReference type="HAMAP" id="MF_00137">
    <property type="entry name" value="SAICAR_synth"/>
    <property type="match status" value="1"/>
</dbReference>
<dbReference type="GO" id="GO:0005524">
    <property type="term" value="F:ATP binding"/>
    <property type="evidence" value="ECO:0007669"/>
    <property type="project" value="UniProtKB-KW"/>
</dbReference>
<dbReference type="HAMAP" id="MF_02045">
    <property type="entry name" value="PurE_classII"/>
    <property type="match status" value="1"/>
</dbReference>
<evidence type="ECO:0000256" key="10">
    <source>
        <dbReference type="ARBA" id="ARBA00023239"/>
    </source>
</evidence>
<dbReference type="GO" id="GO:0005829">
    <property type="term" value="C:cytosol"/>
    <property type="evidence" value="ECO:0007669"/>
    <property type="project" value="TreeGrafter"/>
</dbReference>
<keyword evidence="11" id="KW-0511">Multifunctional enzyme</keyword>
<evidence type="ECO:0000256" key="2">
    <source>
        <dbReference type="ARBA" id="ARBA00004747"/>
    </source>
</evidence>
<dbReference type="EMBL" id="GBYB01005095">
    <property type="protein sequence ID" value="JAG74862.1"/>
    <property type="molecule type" value="Transcribed_RNA"/>
</dbReference>
<keyword evidence="5" id="KW-0436">Ligase</keyword>
<dbReference type="InterPro" id="IPR000031">
    <property type="entry name" value="PurE_dom"/>
</dbReference>
<dbReference type="GO" id="GO:0006189">
    <property type="term" value="P:'de novo' IMP biosynthetic process"/>
    <property type="evidence" value="ECO:0007669"/>
    <property type="project" value="UniProtKB-UniPathway"/>
</dbReference>
<evidence type="ECO:0000256" key="9">
    <source>
        <dbReference type="ARBA" id="ARBA00022840"/>
    </source>
</evidence>
<evidence type="ECO:0000256" key="5">
    <source>
        <dbReference type="ARBA" id="ARBA00022598"/>
    </source>
</evidence>
<feature type="non-terminal residue" evidence="13">
    <location>
        <position position="1"/>
    </location>
</feature>
<name>A0A0C9RA29_9HYME</name>
<dbReference type="Gene3D" id="3.30.470.20">
    <property type="entry name" value="ATP-grasp fold, B domain"/>
    <property type="match status" value="1"/>
</dbReference>
<dbReference type="Pfam" id="PF01259">
    <property type="entry name" value="SAICAR_synt"/>
    <property type="match status" value="1"/>
</dbReference>
<comment type="pathway">
    <text evidence="2">Purine metabolism; IMP biosynthesis via de novo pathway; 5-amino-1-(5-phospho-D-ribosyl)imidazole-4-carboxylate from 5-amino-1-(5-phospho-D-ribosyl)imidazole (carboxylase route): step 1/1.</text>
</comment>
<dbReference type="Gene3D" id="3.30.200.20">
    <property type="entry name" value="Phosphorylase Kinase, domain 1"/>
    <property type="match status" value="1"/>
</dbReference>
<proteinExistence type="inferred from homology"/>
<feature type="domain" description="PurE" evidence="12">
    <location>
        <begin position="297"/>
        <end position="444"/>
    </location>
</feature>
<dbReference type="AlphaFoldDB" id="A0A0C9RA29"/>
<dbReference type="GO" id="GO:0016831">
    <property type="term" value="F:carboxy-lyase activity"/>
    <property type="evidence" value="ECO:0007669"/>
    <property type="project" value="UniProtKB-KW"/>
</dbReference>
<evidence type="ECO:0000256" key="8">
    <source>
        <dbReference type="ARBA" id="ARBA00022793"/>
    </source>
</evidence>
<dbReference type="InterPro" id="IPR018236">
    <property type="entry name" value="SAICAR_synthetase_CS"/>
</dbReference>
<keyword evidence="7" id="KW-0658">Purine biosynthesis</keyword>
<dbReference type="UniPathway" id="UPA00074">
    <property type="reaction ID" value="UER00130"/>
</dbReference>
<gene>
    <name evidence="13" type="primary">ade5</name>
    <name evidence="13" type="ORF">g.9301</name>
</gene>
<evidence type="ECO:0000259" key="12">
    <source>
        <dbReference type="SMART" id="SM01001"/>
    </source>
</evidence>